<protein>
    <submittedName>
        <fullName evidence="1">Uncharacterized protein</fullName>
    </submittedName>
</protein>
<dbReference type="EMBL" id="JABCRI010000635">
    <property type="protein sequence ID" value="KAF8369629.1"/>
    <property type="molecule type" value="Genomic_DNA"/>
</dbReference>
<dbReference type="AlphaFoldDB" id="A0A835CXP7"/>
<organism evidence="1 2">
    <name type="scientific">Tetracentron sinense</name>
    <name type="common">Spur-leaf</name>
    <dbReference type="NCBI Taxonomy" id="13715"/>
    <lineage>
        <taxon>Eukaryota</taxon>
        <taxon>Viridiplantae</taxon>
        <taxon>Streptophyta</taxon>
        <taxon>Embryophyta</taxon>
        <taxon>Tracheophyta</taxon>
        <taxon>Spermatophyta</taxon>
        <taxon>Magnoliopsida</taxon>
        <taxon>Trochodendrales</taxon>
        <taxon>Trochodendraceae</taxon>
        <taxon>Tetracentron</taxon>
    </lineage>
</organism>
<reference evidence="1 2" key="1">
    <citation type="submission" date="2020-04" db="EMBL/GenBank/DDBJ databases">
        <title>Plant Genome Project.</title>
        <authorList>
            <person name="Zhang R.-G."/>
        </authorList>
    </citation>
    <scope>NUCLEOTIDE SEQUENCE [LARGE SCALE GENOMIC DNA]</scope>
    <source>
        <strain evidence="1">YNK0</strain>
        <tissue evidence="1">Leaf</tissue>
    </source>
</reference>
<sequence length="82" mass="9156">MKTKFWHFRPELSDLDGLAGERGNVEGEITLFGSHGERNGGRVSTGCFSGKFLRNSRRSRSVPAAWLEELSSGFNFSNLEFS</sequence>
<dbReference type="Proteomes" id="UP000655225">
    <property type="component" value="Unassembled WGS sequence"/>
</dbReference>
<comment type="caution">
    <text evidence="1">The sequence shown here is derived from an EMBL/GenBank/DDBJ whole genome shotgun (WGS) entry which is preliminary data.</text>
</comment>
<proteinExistence type="predicted"/>
<evidence type="ECO:0000313" key="2">
    <source>
        <dbReference type="Proteomes" id="UP000655225"/>
    </source>
</evidence>
<keyword evidence="2" id="KW-1185">Reference proteome</keyword>
<gene>
    <name evidence="1" type="ORF">HHK36_032355</name>
</gene>
<evidence type="ECO:0000313" key="1">
    <source>
        <dbReference type="EMBL" id="KAF8369629.1"/>
    </source>
</evidence>
<name>A0A835CXP7_TETSI</name>
<accession>A0A835CXP7</accession>